<protein>
    <submittedName>
        <fullName evidence="2">NUC153 domain-containing protein</fullName>
    </submittedName>
</protein>
<sequence length="568" mass="65176">MTKKLSKKRATKAKPLENDERFNEITQNPLFQEMRKRDRKVTVDKRFKSMFTDKEFSIGRTKTDATGRPLGKDQRKDVKSLYDLSESENEEKGDEEESDGEIKIDLARGSGNMCSSDEDSESGTDSEVEREDGQNEVIWDKLQTGIRHVEWASKRLAICNMDWDHVKGEDLLLLLQSFKPAAGEVKAVSIYLSDFGAERLEAEEKEGPKMEIKKANAEKKVVDGQDIDEETRSAIRMYQFDRMKYYYAVVDCDTVETATSIYEACDRVEYESSGVQLDLRFVPDETIFEESRLRERVTFDNVNVNKYKANYFETAAIRFQNPKVTWDETNPDRLKKVDRIMKKENPDEVSDLEDLIAPGSDEDEASGDEHGGAGKDALKELFAAAGIERSDEKKPAMVVDWEPVTKFSDHESDENEEEAKKSLKKKKQTPFQEYLERRKIEKKKRKVLIKERKQKSKEEDEENRREIEANISAAKRRPKRSELATNLTADISDKRFDALFSSADFAIDKTNPHFQGGALADEQVRIKHDRKRKNADTSTSNVSTAATTTTNEDLIKKLKAKSNKLRKT</sequence>
<reference evidence="2" key="1">
    <citation type="submission" date="2022-11" db="UniProtKB">
        <authorList>
            <consortium name="WormBaseParasite"/>
        </authorList>
    </citation>
    <scope>IDENTIFICATION</scope>
</reference>
<evidence type="ECO:0000313" key="1">
    <source>
        <dbReference type="Proteomes" id="UP000887580"/>
    </source>
</evidence>
<dbReference type="WBParaSite" id="PS1159_v2.g23126.t1">
    <property type="protein sequence ID" value="PS1159_v2.g23126.t1"/>
    <property type="gene ID" value="PS1159_v2.g23126"/>
</dbReference>
<evidence type="ECO:0000313" key="2">
    <source>
        <dbReference type="WBParaSite" id="PS1159_v2.g23126.t1"/>
    </source>
</evidence>
<proteinExistence type="predicted"/>
<accession>A0AC35G205</accession>
<name>A0AC35G205_9BILA</name>
<dbReference type="Proteomes" id="UP000887580">
    <property type="component" value="Unplaced"/>
</dbReference>
<organism evidence="1 2">
    <name type="scientific">Panagrolaimus sp. PS1159</name>
    <dbReference type="NCBI Taxonomy" id="55785"/>
    <lineage>
        <taxon>Eukaryota</taxon>
        <taxon>Metazoa</taxon>
        <taxon>Ecdysozoa</taxon>
        <taxon>Nematoda</taxon>
        <taxon>Chromadorea</taxon>
        <taxon>Rhabditida</taxon>
        <taxon>Tylenchina</taxon>
        <taxon>Panagrolaimomorpha</taxon>
        <taxon>Panagrolaimoidea</taxon>
        <taxon>Panagrolaimidae</taxon>
        <taxon>Panagrolaimus</taxon>
    </lineage>
</organism>